<evidence type="ECO:0000256" key="1">
    <source>
        <dbReference type="SAM" id="Phobius"/>
    </source>
</evidence>
<comment type="caution">
    <text evidence="2">The sequence shown here is derived from an EMBL/GenBank/DDBJ whole genome shotgun (WGS) entry which is preliminary data.</text>
</comment>
<feature type="transmembrane region" description="Helical" evidence="1">
    <location>
        <begin position="62"/>
        <end position="86"/>
    </location>
</feature>
<keyword evidence="1" id="KW-0472">Membrane</keyword>
<dbReference type="Proteomes" id="UP000027920">
    <property type="component" value="Unassembled WGS sequence"/>
</dbReference>
<feature type="transmembrane region" description="Helical" evidence="1">
    <location>
        <begin position="144"/>
        <end position="166"/>
    </location>
</feature>
<dbReference type="AlphaFoldDB" id="A0A072PPX5"/>
<dbReference type="VEuPathDB" id="FungiDB:A1O9_02954"/>
<keyword evidence="1" id="KW-0812">Transmembrane</keyword>
<reference evidence="2 3" key="1">
    <citation type="submission" date="2013-03" db="EMBL/GenBank/DDBJ databases">
        <title>The Genome Sequence of Exophiala aquamarina CBS 119918.</title>
        <authorList>
            <consortium name="The Broad Institute Genomics Platform"/>
            <person name="Cuomo C."/>
            <person name="de Hoog S."/>
            <person name="Gorbushina A."/>
            <person name="Walker B."/>
            <person name="Young S.K."/>
            <person name="Zeng Q."/>
            <person name="Gargeya S."/>
            <person name="Fitzgerald M."/>
            <person name="Haas B."/>
            <person name="Abouelleil A."/>
            <person name="Allen A.W."/>
            <person name="Alvarado L."/>
            <person name="Arachchi H.M."/>
            <person name="Berlin A.M."/>
            <person name="Chapman S.B."/>
            <person name="Gainer-Dewar J."/>
            <person name="Goldberg J."/>
            <person name="Griggs A."/>
            <person name="Gujja S."/>
            <person name="Hansen M."/>
            <person name="Howarth C."/>
            <person name="Imamovic A."/>
            <person name="Ireland A."/>
            <person name="Larimer J."/>
            <person name="McCowan C."/>
            <person name="Murphy C."/>
            <person name="Pearson M."/>
            <person name="Poon T.W."/>
            <person name="Priest M."/>
            <person name="Roberts A."/>
            <person name="Saif S."/>
            <person name="Shea T."/>
            <person name="Sisk P."/>
            <person name="Sykes S."/>
            <person name="Wortman J."/>
            <person name="Nusbaum C."/>
            <person name="Birren B."/>
        </authorList>
    </citation>
    <scope>NUCLEOTIDE SEQUENCE [LARGE SCALE GENOMIC DNA]</scope>
    <source>
        <strain evidence="2 3">CBS 119918</strain>
    </source>
</reference>
<dbReference type="EMBL" id="AMGV01000002">
    <property type="protein sequence ID" value="KEF61388.1"/>
    <property type="molecule type" value="Genomic_DNA"/>
</dbReference>
<name>A0A072PPX5_9EURO</name>
<dbReference type="RefSeq" id="XP_013263978.1">
    <property type="nucleotide sequence ID" value="XM_013408524.1"/>
</dbReference>
<organism evidence="2 3">
    <name type="scientific">Exophiala aquamarina CBS 119918</name>
    <dbReference type="NCBI Taxonomy" id="1182545"/>
    <lineage>
        <taxon>Eukaryota</taxon>
        <taxon>Fungi</taxon>
        <taxon>Dikarya</taxon>
        <taxon>Ascomycota</taxon>
        <taxon>Pezizomycotina</taxon>
        <taxon>Eurotiomycetes</taxon>
        <taxon>Chaetothyriomycetidae</taxon>
        <taxon>Chaetothyriales</taxon>
        <taxon>Herpotrichiellaceae</taxon>
        <taxon>Exophiala</taxon>
    </lineage>
</organism>
<feature type="transmembrane region" description="Helical" evidence="1">
    <location>
        <begin position="27"/>
        <end position="50"/>
    </location>
</feature>
<dbReference type="HOGENOM" id="CLU_1337390_0_0_1"/>
<keyword evidence="1" id="KW-1133">Transmembrane helix</keyword>
<protein>
    <recommendedName>
        <fullName evidence="4">MARVEL domain-containing protein</fullName>
    </recommendedName>
</protein>
<evidence type="ECO:0008006" key="4">
    <source>
        <dbReference type="Google" id="ProtNLM"/>
    </source>
</evidence>
<feature type="transmembrane region" description="Helical" evidence="1">
    <location>
        <begin position="93"/>
        <end position="114"/>
    </location>
</feature>
<gene>
    <name evidence="2" type="ORF">A1O9_02954</name>
</gene>
<dbReference type="OrthoDB" id="4155317at2759"/>
<evidence type="ECO:0000313" key="3">
    <source>
        <dbReference type="Proteomes" id="UP000027920"/>
    </source>
</evidence>
<accession>A0A072PPX5</accession>
<sequence length="206" mass="22847">MLGIEGLSDASFKGDLRWAQTAKWTSYAPWVVLVLAILSMVEIALGAVWISSMDADLNFAQVIQPLIVPGVAFFNAIPSLHLHVLARINPPRLAIWFSTSISFCYFVSGIIYLASCVGRESFTGSLQRNECPQGAKGNAKVWDVMVALLLVSGALYLLHAAMAWKVKNALEDRERRIEAGVEMVSQEEIERRQSEARERWKHISAG</sequence>
<keyword evidence="3" id="KW-1185">Reference proteome</keyword>
<dbReference type="GeneID" id="25277894"/>
<proteinExistence type="predicted"/>
<evidence type="ECO:0000313" key="2">
    <source>
        <dbReference type="EMBL" id="KEF61388.1"/>
    </source>
</evidence>